<keyword evidence="2" id="KW-1185">Reference proteome</keyword>
<name>A0ACA9PTT9_9GLOM</name>
<sequence>MNVDAERTERLHKQNIERARVRNNNLYEQQLAYSRQLTDQGLVRTTSVLQRTESSLDLVLEPEPLPAHRREDLELLGRFLYIPDECNETTKNN</sequence>
<evidence type="ECO:0000313" key="2">
    <source>
        <dbReference type="Proteomes" id="UP000789702"/>
    </source>
</evidence>
<gene>
    <name evidence="1" type="ORF">DHETER_LOCUS12954</name>
</gene>
<proteinExistence type="predicted"/>
<protein>
    <submittedName>
        <fullName evidence="1">17104_t:CDS:1</fullName>
    </submittedName>
</protein>
<dbReference type="EMBL" id="CAJVPU010033739">
    <property type="protein sequence ID" value="CAG8723215.1"/>
    <property type="molecule type" value="Genomic_DNA"/>
</dbReference>
<comment type="caution">
    <text evidence="1">The sequence shown here is derived from an EMBL/GenBank/DDBJ whole genome shotgun (WGS) entry which is preliminary data.</text>
</comment>
<reference evidence="1" key="1">
    <citation type="submission" date="2021-06" db="EMBL/GenBank/DDBJ databases">
        <authorList>
            <person name="Kallberg Y."/>
            <person name="Tangrot J."/>
            <person name="Rosling A."/>
        </authorList>
    </citation>
    <scope>NUCLEOTIDE SEQUENCE</scope>
    <source>
        <strain evidence="1">IL203A</strain>
    </source>
</reference>
<evidence type="ECO:0000313" key="1">
    <source>
        <dbReference type="EMBL" id="CAG8723215.1"/>
    </source>
</evidence>
<accession>A0ACA9PTT9</accession>
<organism evidence="1 2">
    <name type="scientific">Dentiscutata heterogama</name>
    <dbReference type="NCBI Taxonomy" id="1316150"/>
    <lineage>
        <taxon>Eukaryota</taxon>
        <taxon>Fungi</taxon>
        <taxon>Fungi incertae sedis</taxon>
        <taxon>Mucoromycota</taxon>
        <taxon>Glomeromycotina</taxon>
        <taxon>Glomeromycetes</taxon>
        <taxon>Diversisporales</taxon>
        <taxon>Gigasporaceae</taxon>
        <taxon>Dentiscutata</taxon>
    </lineage>
</organism>
<dbReference type="Proteomes" id="UP000789702">
    <property type="component" value="Unassembled WGS sequence"/>
</dbReference>